<proteinExistence type="inferred from homology"/>
<comment type="cofactor">
    <cofactor evidence="6">
        <name>[4Fe-4S] cluster</name>
        <dbReference type="ChEBI" id="CHEBI:49883"/>
    </cofactor>
    <text evidence="6">Binds 1 [4Fe-4S] cluster.</text>
</comment>
<evidence type="ECO:0000256" key="3">
    <source>
        <dbReference type="ARBA" id="ARBA00022801"/>
    </source>
</evidence>
<dbReference type="AlphaFoldDB" id="Q21I38"/>
<dbReference type="OrthoDB" id="9805194at2"/>
<dbReference type="RefSeq" id="WP_011468858.1">
    <property type="nucleotide sequence ID" value="NC_007912.1"/>
</dbReference>
<keyword evidence="3 6" id="KW-0378">Hydrolase</keyword>
<dbReference type="Proteomes" id="UP000001947">
    <property type="component" value="Chromosome"/>
</dbReference>
<dbReference type="InterPro" id="IPR027417">
    <property type="entry name" value="P-loop_NTPase"/>
</dbReference>
<keyword evidence="6" id="KW-0479">Metal-binding</keyword>
<comment type="function">
    <text evidence="6">DNA-dependent ATPase and 5'-3' DNA helicase. Unwinds D-loops, R-loops, forked DNA and G-quadruplex DNA.</text>
</comment>
<dbReference type="GO" id="GO:0016887">
    <property type="term" value="F:ATP hydrolysis activity"/>
    <property type="evidence" value="ECO:0007669"/>
    <property type="project" value="RHEA"/>
</dbReference>
<dbReference type="STRING" id="203122.Sde_2381"/>
<dbReference type="InterPro" id="IPR006555">
    <property type="entry name" value="ATP-dep_Helicase_C"/>
</dbReference>
<evidence type="ECO:0000256" key="4">
    <source>
        <dbReference type="ARBA" id="ARBA00022840"/>
    </source>
</evidence>
<dbReference type="SUPFAM" id="SSF52540">
    <property type="entry name" value="P-loop containing nucleoside triphosphate hydrolases"/>
    <property type="match status" value="1"/>
</dbReference>
<dbReference type="EC" id="5.6.2.3" evidence="6"/>
<evidence type="ECO:0000256" key="5">
    <source>
        <dbReference type="ARBA" id="ARBA00023125"/>
    </source>
</evidence>
<reference evidence="8 9" key="1">
    <citation type="journal article" date="2008" name="PLoS Genet.">
        <title>Complete genome sequence of the complex carbohydrate-degrading marine bacterium, Saccharophagus degradans strain 2-40 T.</title>
        <authorList>
            <person name="Weiner R.M."/>
            <person name="Taylor L.E.II."/>
            <person name="Henrissat B."/>
            <person name="Hauser L."/>
            <person name="Land M."/>
            <person name="Coutinho P.M."/>
            <person name="Rancurel C."/>
            <person name="Saunders E.H."/>
            <person name="Longmire A.G."/>
            <person name="Zhang H."/>
            <person name="Bayer E.A."/>
            <person name="Gilbert H.J."/>
            <person name="Larimer F."/>
            <person name="Zhulin I.B."/>
            <person name="Ekborg N.A."/>
            <person name="Lamed R."/>
            <person name="Richardson P.M."/>
            <person name="Borovok I."/>
            <person name="Hutcheson S."/>
        </authorList>
    </citation>
    <scope>NUCLEOTIDE SEQUENCE [LARGE SCALE GENOMIC DNA]</scope>
    <source>
        <strain evidence="9">2-40 / ATCC 43961 / DSM 17024</strain>
    </source>
</reference>
<name>Q21I38_SACD2</name>
<dbReference type="PANTHER" id="PTHR11472:SF59">
    <property type="entry name" value="ATP-DEPENDENT DNA HELICASE DING"/>
    <property type="match status" value="1"/>
</dbReference>
<organism evidence="8 9">
    <name type="scientific">Saccharophagus degradans (strain 2-40 / ATCC 43961 / DSM 17024)</name>
    <dbReference type="NCBI Taxonomy" id="203122"/>
    <lineage>
        <taxon>Bacteria</taxon>
        <taxon>Pseudomonadati</taxon>
        <taxon>Pseudomonadota</taxon>
        <taxon>Gammaproteobacteria</taxon>
        <taxon>Cellvibrionales</taxon>
        <taxon>Cellvibrionaceae</taxon>
        <taxon>Saccharophagus</taxon>
    </lineage>
</organism>
<keyword evidence="6 8" id="KW-0347">Helicase</keyword>
<keyword evidence="9" id="KW-1185">Reference proteome</keyword>
<dbReference type="PANTHER" id="PTHR11472">
    <property type="entry name" value="DNA REPAIR DEAD HELICASE RAD3/XP-D SUBFAMILY MEMBER"/>
    <property type="match status" value="1"/>
</dbReference>
<keyword evidence="6" id="KW-0411">Iron-sulfur</keyword>
<protein>
    <recommendedName>
        <fullName evidence="6">ATP-dependent DNA helicase DinG</fullName>
        <ecNumber evidence="6">5.6.2.3</ecNumber>
    </recommendedName>
    <alternativeName>
        <fullName evidence="6">DNA 5'-3' helicase DinG</fullName>
    </alternativeName>
</protein>
<evidence type="ECO:0000313" key="9">
    <source>
        <dbReference type="Proteomes" id="UP000001947"/>
    </source>
</evidence>
<feature type="binding site" evidence="6">
    <location>
        <position position="129"/>
    </location>
    <ligand>
        <name>[4Fe-4S] cluster</name>
        <dbReference type="ChEBI" id="CHEBI:49883"/>
    </ligand>
</feature>
<dbReference type="SMART" id="SM00491">
    <property type="entry name" value="HELICc2"/>
    <property type="match status" value="1"/>
</dbReference>
<dbReference type="GO" id="GO:0046872">
    <property type="term" value="F:metal ion binding"/>
    <property type="evidence" value="ECO:0007669"/>
    <property type="project" value="UniProtKB-KW"/>
</dbReference>
<evidence type="ECO:0000256" key="2">
    <source>
        <dbReference type="ARBA" id="ARBA00022741"/>
    </source>
</evidence>
<comment type="catalytic activity">
    <reaction evidence="6">
        <text>ATP + H2O = ADP + phosphate + H(+)</text>
        <dbReference type="Rhea" id="RHEA:13065"/>
        <dbReference type="ChEBI" id="CHEBI:15377"/>
        <dbReference type="ChEBI" id="CHEBI:15378"/>
        <dbReference type="ChEBI" id="CHEBI:30616"/>
        <dbReference type="ChEBI" id="CHEBI:43474"/>
        <dbReference type="ChEBI" id="CHEBI:456216"/>
        <dbReference type="EC" id="5.6.2.3"/>
    </reaction>
</comment>
<dbReference type="InterPro" id="IPR014013">
    <property type="entry name" value="Helic_SF1/SF2_ATP-bd_DinG/Rad3"/>
</dbReference>
<keyword evidence="4 6" id="KW-0067">ATP-binding</keyword>
<dbReference type="GO" id="GO:0006281">
    <property type="term" value="P:DNA repair"/>
    <property type="evidence" value="ECO:0007669"/>
    <property type="project" value="TreeGrafter"/>
</dbReference>
<dbReference type="InterPro" id="IPR045028">
    <property type="entry name" value="DinG/Rad3-like"/>
</dbReference>
<dbReference type="HOGENOM" id="CLU_012117_4_1_6"/>
<dbReference type="InterPro" id="IPR011545">
    <property type="entry name" value="DEAD/DEAH_box_helicase_dom"/>
</dbReference>
<dbReference type="GO" id="GO:0009432">
    <property type="term" value="P:SOS response"/>
    <property type="evidence" value="ECO:0007669"/>
    <property type="project" value="TreeGrafter"/>
</dbReference>
<dbReference type="HAMAP" id="MF_02205">
    <property type="entry name" value="DinG_proteobact"/>
    <property type="match status" value="1"/>
</dbReference>
<evidence type="ECO:0000259" key="7">
    <source>
        <dbReference type="PROSITE" id="PS51193"/>
    </source>
</evidence>
<feature type="domain" description="Helicase ATP-binding" evidence="7">
    <location>
        <begin position="15"/>
        <end position="308"/>
    </location>
</feature>
<dbReference type="GO" id="GO:0043139">
    <property type="term" value="F:5'-3' DNA helicase activity"/>
    <property type="evidence" value="ECO:0007669"/>
    <property type="project" value="UniProtKB-UniRule"/>
</dbReference>
<feature type="binding site" evidence="6">
    <location>
        <position position="213"/>
    </location>
    <ligand>
        <name>[4Fe-4S] cluster</name>
        <dbReference type="ChEBI" id="CHEBI:49883"/>
    </ligand>
</feature>
<evidence type="ECO:0000256" key="1">
    <source>
        <dbReference type="ARBA" id="ARBA00022485"/>
    </source>
</evidence>
<dbReference type="GO" id="GO:0005524">
    <property type="term" value="F:ATP binding"/>
    <property type="evidence" value="ECO:0007669"/>
    <property type="project" value="UniProtKB-UniRule"/>
</dbReference>
<keyword evidence="6" id="KW-0408">Iron</keyword>
<comment type="similarity">
    <text evidence="6">Belongs to the helicase family. DinG subfamily. Type 1 sub-subfamily.</text>
</comment>
<gene>
    <name evidence="6" type="primary">dinG</name>
    <name evidence="8" type="ordered locus">Sde_2381</name>
</gene>
<keyword evidence="5 6" id="KW-0238">DNA-binding</keyword>
<dbReference type="PROSITE" id="PS51193">
    <property type="entry name" value="HELICASE_ATP_BIND_2"/>
    <property type="match status" value="1"/>
</dbReference>
<sequence>MLNKDVKKEIQQAYSKFLEARELKPRYGQKLMIAEIAKTLGSIQLNADGERQTEGHLCVIEAGTGTGKTVSYLLAALPVAKALGKKVVLATATVALQEQVVLKDLPDLIRYADLKFNFCLAKGRGRYMCLSKLDKILTSSDDTQFIPLYEDEHSEISEFDTKLYTSMMEKLGEGKWDGDRDNWHDEIDQPVWQRVTTDHRQCTGRNCKFVRQCAFFNARELLDEADCIVANHDLVLADLALGGGAILPAPEETIYIFDEGHHLPDKALNHFASHTRYKSTIRWLGQSEGQWSNLIEPLTDASYFTQIAAPTEAVFKNVRSLMEAHLPHMQEWVYALEASNEKDNDRFRRDDRQESSRQLRFEQGVVPAAMEYLARELVDAFLDLSMHLGKLHKELETLIEDDYPLVPRVDIETVHGAVGTWLARADGNLSLWKSYADTKVIENWPIARWITVTTFNDVMDYEIVSSPILASKALEKDLWSRCCGAVVTSATLTALNSFDRFKIRSGTYDDSHYSVVPSPFDYPNRAVLRIPSFAVEANFAADHTDSMIEYLPEIIDKKAGTLVLFSSRKQMLEVFDQLPADFRMLILMQGSQSKQVLVSDHKKRIDEGSGSIIFGLASFAEGVDLPGKYCTHVIIAKIPFAVPDDPLEASLAEWVESRGGNSFMQITVPDAAMRLVQACGRLLRTESDKGVVTIMDKRLITKRYGQALLNSLPPFKRELG</sequence>
<dbReference type="EMBL" id="CP000282">
    <property type="protein sequence ID" value="ABD81641.1"/>
    <property type="molecule type" value="Genomic_DNA"/>
</dbReference>
<dbReference type="Pfam" id="PF13307">
    <property type="entry name" value="Helicase_C_2"/>
    <property type="match status" value="1"/>
</dbReference>
<dbReference type="Gene3D" id="3.40.50.300">
    <property type="entry name" value="P-loop containing nucleotide triphosphate hydrolases"/>
    <property type="match status" value="2"/>
</dbReference>
<accession>Q21I38</accession>
<dbReference type="NCBIfam" id="NF008729">
    <property type="entry name" value="PRK11747.1"/>
    <property type="match status" value="1"/>
</dbReference>
<dbReference type="Pfam" id="PF00270">
    <property type="entry name" value="DEAD"/>
    <property type="match status" value="1"/>
</dbReference>
<dbReference type="GeneID" id="98614045"/>
<keyword evidence="1 6" id="KW-0004">4Fe-4S</keyword>
<feature type="binding site" evidence="6">
    <location>
        <position position="202"/>
    </location>
    <ligand>
        <name>[4Fe-4S] cluster</name>
        <dbReference type="ChEBI" id="CHEBI:49883"/>
    </ligand>
</feature>
<dbReference type="GO" id="GO:0051539">
    <property type="term" value="F:4 iron, 4 sulfur cluster binding"/>
    <property type="evidence" value="ECO:0007669"/>
    <property type="project" value="UniProtKB-UniRule"/>
</dbReference>
<evidence type="ECO:0000313" key="8">
    <source>
        <dbReference type="EMBL" id="ABD81641.1"/>
    </source>
</evidence>
<dbReference type="GO" id="GO:0003677">
    <property type="term" value="F:DNA binding"/>
    <property type="evidence" value="ECO:0007669"/>
    <property type="project" value="UniProtKB-UniRule"/>
</dbReference>
<keyword evidence="2 6" id="KW-0547">Nucleotide-binding</keyword>
<dbReference type="FunFam" id="3.40.50.300:FF:000437">
    <property type="entry name" value="ATP-dependent DNA helicase DinG"/>
    <property type="match status" value="1"/>
</dbReference>
<feature type="binding site" evidence="6">
    <location>
        <position position="207"/>
    </location>
    <ligand>
        <name>[4Fe-4S] cluster</name>
        <dbReference type="ChEBI" id="CHEBI:49883"/>
    </ligand>
</feature>
<evidence type="ECO:0000256" key="6">
    <source>
        <dbReference type="HAMAP-Rule" id="MF_02205"/>
    </source>
</evidence>
<dbReference type="KEGG" id="sde:Sde_2381"/>
<dbReference type="InterPro" id="IPR039000">
    <property type="entry name" value="DinG_proteobact"/>
</dbReference>
<keyword evidence="6" id="KW-0413">Isomerase</keyword>
<dbReference type="GO" id="GO:0033677">
    <property type="term" value="F:DNA/RNA helicase activity"/>
    <property type="evidence" value="ECO:0007669"/>
    <property type="project" value="TreeGrafter"/>
</dbReference>
<dbReference type="eggNOG" id="COG1199">
    <property type="taxonomic scope" value="Bacteria"/>
</dbReference>